<comment type="caution">
    <text evidence="2">The sequence shown here is derived from an EMBL/GenBank/DDBJ whole genome shotgun (WGS) entry which is preliminary data.</text>
</comment>
<organism evidence="2 3">
    <name type="scientific">Mycoplasmopsis anatis</name>
    <dbReference type="NCBI Taxonomy" id="171279"/>
    <lineage>
        <taxon>Bacteria</taxon>
        <taxon>Bacillati</taxon>
        <taxon>Mycoplasmatota</taxon>
        <taxon>Mycoplasmoidales</taxon>
        <taxon>Metamycoplasmataceae</taxon>
        <taxon>Mycoplasmopsis</taxon>
    </lineage>
</organism>
<dbReference type="Pfam" id="PF01863">
    <property type="entry name" value="YgjP-like"/>
    <property type="match status" value="1"/>
</dbReference>
<gene>
    <name evidence="2" type="ORF">MADP07_00589</name>
</gene>
<reference evidence="2" key="1">
    <citation type="journal article" date="2021" name="Genes Genomics">
        <title>Comparative genomic analysis of Mycoplasma anatis strains.</title>
        <authorList>
            <person name="Zhou Q."/>
            <person name="Mai K."/>
            <person name="Yang D."/>
            <person name="Liu J."/>
            <person name="Yan Z."/>
            <person name="Luo C."/>
            <person name="Tan Y."/>
            <person name="Cao S."/>
            <person name="Zhou Q."/>
            <person name="Chen L."/>
            <person name="Chen F."/>
        </authorList>
    </citation>
    <scope>NUCLEOTIDE SEQUENCE</scope>
    <source>
        <strain evidence="2">DP07</strain>
    </source>
</reference>
<evidence type="ECO:0000259" key="1">
    <source>
        <dbReference type="Pfam" id="PF01863"/>
    </source>
</evidence>
<accession>A0A9Q3L8N0</accession>
<dbReference type="PANTHER" id="PTHR30399">
    <property type="entry name" value="UNCHARACTERIZED PROTEIN YGJP"/>
    <property type="match status" value="1"/>
</dbReference>
<dbReference type="EMBL" id="JABZFG010000009">
    <property type="protein sequence ID" value="MBW0602853.1"/>
    <property type="molecule type" value="Genomic_DNA"/>
</dbReference>
<dbReference type="RefSeq" id="WP_218675431.1">
    <property type="nucleotide sequence ID" value="NZ_JABZFG010000009.1"/>
</dbReference>
<sequence>MAYQELDKLDNIVEFNENLQKYFCFSWKEIDNKLIINYNKNNDTDEKYLKRIKRRIKKFNQTNFYKKTSEKYIVVYGKKIFYKYISELKLISFSNYFDEIIICKNQKQVQKRINIFLSEKLIQLVSEIISNFNDKNLSEYNLVIKNNIKSFYGKINYLDKKLIFNLILIHYPIQVIKSVIFHEISHFYTKGHNHDKFFYAKLYELFPEYNKYNTELNQNKFI</sequence>
<name>A0A9Q3L8N0_9BACT</name>
<feature type="domain" description="YgjP-like metallopeptidase" evidence="1">
    <location>
        <begin position="49"/>
        <end position="219"/>
    </location>
</feature>
<evidence type="ECO:0000313" key="3">
    <source>
        <dbReference type="Proteomes" id="UP000746160"/>
    </source>
</evidence>
<evidence type="ECO:0000313" key="2">
    <source>
        <dbReference type="EMBL" id="MBW0602853.1"/>
    </source>
</evidence>
<dbReference type="InterPro" id="IPR053136">
    <property type="entry name" value="UTP_pyrophosphatase-like"/>
</dbReference>
<dbReference type="AlphaFoldDB" id="A0A9Q3L8N0"/>
<dbReference type="Proteomes" id="UP000746160">
    <property type="component" value="Unassembled WGS sequence"/>
</dbReference>
<protein>
    <submittedName>
        <fullName evidence="2">M48 family peptidase</fullName>
    </submittedName>
</protein>
<proteinExistence type="predicted"/>
<dbReference type="PANTHER" id="PTHR30399:SF1">
    <property type="entry name" value="UTP PYROPHOSPHATASE"/>
    <property type="match status" value="1"/>
</dbReference>
<dbReference type="InterPro" id="IPR002725">
    <property type="entry name" value="YgjP-like_metallopeptidase"/>
</dbReference>